<feature type="binding site" evidence="7">
    <location>
        <position position="191"/>
    </location>
    <ligand>
        <name>Zn(2+)</name>
        <dbReference type="ChEBI" id="CHEBI:29105"/>
    </ligand>
</feature>
<comment type="subcellular location">
    <subcellularLocation>
        <location evidence="1">Cell membrane</location>
        <topology evidence="1">Multi-pass membrane protein</topology>
    </subcellularLocation>
</comment>
<evidence type="ECO:0000256" key="4">
    <source>
        <dbReference type="ARBA" id="ARBA00022692"/>
    </source>
</evidence>
<keyword evidence="3" id="KW-1003">Cell membrane</keyword>
<feature type="transmembrane region" description="Helical" evidence="8">
    <location>
        <begin position="12"/>
        <end position="33"/>
    </location>
</feature>
<feature type="transmembrane region" description="Helical" evidence="8">
    <location>
        <begin position="132"/>
        <end position="153"/>
    </location>
</feature>
<keyword evidence="5 8" id="KW-1133">Transmembrane helix</keyword>
<keyword evidence="6 8" id="KW-0472">Membrane</keyword>
<feature type="binding site" evidence="7">
    <location>
        <position position="187"/>
    </location>
    <ligand>
        <name>Zn(2+)</name>
        <dbReference type="ChEBI" id="CHEBI:29105"/>
    </ligand>
</feature>
<dbReference type="Proteomes" id="UP000184543">
    <property type="component" value="Unassembled WGS sequence"/>
</dbReference>
<dbReference type="RefSeq" id="WP_072994287.1">
    <property type="nucleotide sequence ID" value="NZ_FQYU01000004.1"/>
</dbReference>
<dbReference type="NCBIfam" id="TIGR01065">
    <property type="entry name" value="hlyIII"/>
    <property type="match status" value="1"/>
</dbReference>
<feature type="transmembrane region" description="Helical" evidence="8">
    <location>
        <begin position="159"/>
        <end position="180"/>
    </location>
</feature>
<sequence>MGKQDIKYKEERLNTVSHAIGAFLAVPGTLLLLCRNSGKSEWATPSILVYGLSLIAMFLVSSLYHYTQKVNFKRKLRILDHINIYFLIAGTYTPICLITLVKANGWTIFFAVWAIALAGTVFKLYYTGRFEFISLLLYVGMGWLIVLDFNNFVEYTSVLGVRLLFLGGVFYTFGILFYAFEKIPYHHFIWHLFVLAGAISHWLVMFISVV</sequence>
<dbReference type="GO" id="GO:0005886">
    <property type="term" value="C:plasma membrane"/>
    <property type="evidence" value="ECO:0007669"/>
    <property type="project" value="UniProtKB-SubCell"/>
</dbReference>
<accession>A0A1M6J6S0</accession>
<dbReference type="InterPro" id="IPR005744">
    <property type="entry name" value="Hy-lIII"/>
</dbReference>
<keyword evidence="4 8" id="KW-0812">Transmembrane</keyword>
<evidence type="ECO:0000256" key="5">
    <source>
        <dbReference type="ARBA" id="ARBA00022989"/>
    </source>
</evidence>
<dbReference type="InterPro" id="IPR004254">
    <property type="entry name" value="AdipoR/HlyIII-related"/>
</dbReference>
<keyword evidence="10" id="KW-1185">Reference proteome</keyword>
<evidence type="ECO:0000313" key="10">
    <source>
        <dbReference type="Proteomes" id="UP000184543"/>
    </source>
</evidence>
<dbReference type="OrthoDB" id="9813689at2"/>
<comment type="similarity">
    <text evidence="2">Belongs to the UPF0073 (Hly-III) family.</text>
</comment>
<reference evidence="10" key="1">
    <citation type="submission" date="2016-11" db="EMBL/GenBank/DDBJ databases">
        <authorList>
            <person name="Varghese N."/>
            <person name="Submissions S."/>
        </authorList>
    </citation>
    <scope>NUCLEOTIDE SEQUENCE [LARGE SCALE GENOMIC DNA]</scope>
    <source>
        <strain evidence="10">DSM 19858</strain>
    </source>
</reference>
<feature type="transmembrane region" description="Helical" evidence="8">
    <location>
        <begin position="187"/>
        <end position="209"/>
    </location>
</feature>
<dbReference type="Pfam" id="PF03006">
    <property type="entry name" value="HlyIII"/>
    <property type="match status" value="1"/>
</dbReference>
<evidence type="ECO:0000256" key="7">
    <source>
        <dbReference type="PIRSR" id="PIRSR604254-1"/>
    </source>
</evidence>
<evidence type="ECO:0000256" key="8">
    <source>
        <dbReference type="SAM" id="Phobius"/>
    </source>
</evidence>
<feature type="binding site" evidence="7">
    <location>
        <position position="65"/>
    </location>
    <ligand>
        <name>Zn(2+)</name>
        <dbReference type="ChEBI" id="CHEBI:29105"/>
    </ligand>
</feature>
<feature type="transmembrane region" description="Helical" evidence="8">
    <location>
        <begin position="106"/>
        <end position="125"/>
    </location>
</feature>
<dbReference type="PANTHER" id="PTHR20855">
    <property type="entry name" value="ADIPOR/PROGESTIN RECEPTOR-RELATED"/>
    <property type="match status" value="1"/>
</dbReference>
<dbReference type="STRING" id="192903.SAMN04488513_104267"/>
<evidence type="ECO:0000256" key="2">
    <source>
        <dbReference type="ARBA" id="ARBA00008488"/>
    </source>
</evidence>
<keyword evidence="7" id="KW-0862">Zinc</keyword>
<feature type="transmembrane region" description="Helical" evidence="8">
    <location>
        <begin position="78"/>
        <end position="100"/>
    </location>
</feature>
<evidence type="ECO:0000256" key="1">
    <source>
        <dbReference type="ARBA" id="ARBA00004651"/>
    </source>
</evidence>
<keyword evidence="7" id="KW-0479">Metal-binding</keyword>
<dbReference type="EMBL" id="FQYU01000004">
    <property type="protein sequence ID" value="SHJ42360.1"/>
    <property type="molecule type" value="Genomic_DNA"/>
</dbReference>
<evidence type="ECO:0000313" key="9">
    <source>
        <dbReference type="EMBL" id="SHJ42360.1"/>
    </source>
</evidence>
<proteinExistence type="inferred from homology"/>
<feature type="transmembrane region" description="Helical" evidence="8">
    <location>
        <begin position="45"/>
        <end position="66"/>
    </location>
</feature>
<organism evidence="9 10">
    <name type="scientific">Pseudozobellia thermophila</name>
    <dbReference type="NCBI Taxonomy" id="192903"/>
    <lineage>
        <taxon>Bacteria</taxon>
        <taxon>Pseudomonadati</taxon>
        <taxon>Bacteroidota</taxon>
        <taxon>Flavobacteriia</taxon>
        <taxon>Flavobacteriales</taxon>
        <taxon>Flavobacteriaceae</taxon>
        <taxon>Pseudozobellia</taxon>
    </lineage>
</organism>
<dbReference type="GO" id="GO:0046872">
    <property type="term" value="F:metal ion binding"/>
    <property type="evidence" value="ECO:0007669"/>
    <property type="project" value="UniProtKB-KW"/>
</dbReference>
<evidence type="ECO:0000256" key="6">
    <source>
        <dbReference type="ARBA" id="ARBA00023136"/>
    </source>
</evidence>
<dbReference type="GO" id="GO:0140911">
    <property type="term" value="F:pore-forming activity"/>
    <property type="evidence" value="ECO:0007669"/>
    <property type="project" value="InterPro"/>
</dbReference>
<dbReference type="AlphaFoldDB" id="A0A1M6J6S0"/>
<dbReference type="PANTHER" id="PTHR20855:SF3">
    <property type="entry name" value="LD03007P"/>
    <property type="match status" value="1"/>
</dbReference>
<name>A0A1M6J6S0_9FLAO</name>
<evidence type="ECO:0000256" key="3">
    <source>
        <dbReference type="ARBA" id="ARBA00022475"/>
    </source>
</evidence>
<gene>
    <name evidence="9" type="ORF">SAMN04488513_104267</name>
</gene>
<protein>
    <submittedName>
        <fullName evidence="9">Hemolysin III</fullName>
    </submittedName>
</protein>